<evidence type="ECO:0000313" key="1">
    <source>
        <dbReference type="EMBL" id="RRJ63027.1"/>
    </source>
</evidence>
<sequence>MRRKGVGYSLCFMWGVLMMMFVIAGCASSEPSWTNYVGAAVEKSFPVPKEANQTDNALNNSKMDYIHYSLKGLSESGGVPEAYEKVIEEWGWTEKKEESTGSTRVYEKGKKIVQLTIHDDSFTVLVPKQEDKAVIQGLESSP</sequence>
<accession>A0A3P3TY44</accession>
<reference evidence="1 2" key="1">
    <citation type="submission" date="2018-11" db="EMBL/GenBank/DDBJ databases">
        <title>Genome sequencing of Paenibacillus sp. KCOM 3021 (= ChDC PVNT-B20).</title>
        <authorList>
            <person name="Kook J.-K."/>
            <person name="Park S.-N."/>
            <person name="Lim Y.K."/>
        </authorList>
    </citation>
    <scope>NUCLEOTIDE SEQUENCE [LARGE SCALE GENOMIC DNA]</scope>
    <source>
        <strain evidence="1 2">KCOM 3021</strain>
    </source>
</reference>
<dbReference type="RefSeq" id="WP_128630886.1">
    <property type="nucleotide sequence ID" value="NZ_RRCN01000001.1"/>
</dbReference>
<evidence type="ECO:0000313" key="2">
    <source>
        <dbReference type="Proteomes" id="UP000267017"/>
    </source>
</evidence>
<dbReference type="PROSITE" id="PS51257">
    <property type="entry name" value="PROKAR_LIPOPROTEIN"/>
    <property type="match status" value="1"/>
</dbReference>
<proteinExistence type="predicted"/>
<protein>
    <recommendedName>
        <fullName evidence="3">Lipoprotein</fullName>
    </recommendedName>
</protein>
<keyword evidence="2" id="KW-1185">Reference proteome</keyword>
<comment type="caution">
    <text evidence="1">The sequence shown here is derived from an EMBL/GenBank/DDBJ whole genome shotgun (WGS) entry which is preliminary data.</text>
</comment>
<dbReference type="EMBL" id="RRCN01000001">
    <property type="protein sequence ID" value="RRJ63027.1"/>
    <property type="molecule type" value="Genomic_DNA"/>
</dbReference>
<evidence type="ECO:0008006" key="3">
    <source>
        <dbReference type="Google" id="ProtNLM"/>
    </source>
</evidence>
<dbReference type="OrthoDB" id="2651239at2"/>
<name>A0A3P3TY44_9BACL</name>
<organism evidence="1 2">
    <name type="scientific">Paenibacillus oralis</name>
    <dbReference type="NCBI Taxonomy" id="2490856"/>
    <lineage>
        <taxon>Bacteria</taxon>
        <taxon>Bacillati</taxon>
        <taxon>Bacillota</taxon>
        <taxon>Bacilli</taxon>
        <taxon>Bacillales</taxon>
        <taxon>Paenibacillaceae</taxon>
        <taxon>Paenibacillus</taxon>
    </lineage>
</organism>
<dbReference type="Proteomes" id="UP000267017">
    <property type="component" value="Unassembled WGS sequence"/>
</dbReference>
<dbReference type="AlphaFoldDB" id="A0A3P3TY44"/>
<gene>
    <name evidence="1" type="ORF">EHV15_08895</name>
</gene>